<proteinExistence type="predicted"/>
<dbReference type="GO" id="GO:0016787">
    <property type="term" value="F:hydrolase activity"/>
    <property type="evidence" value="ECO:0007669"/>
    <property type="project" value="InterPro"/>
</dbReference>
<evidence type="ECO:0000256" key="1">
    <source>
        <dbReference type="ARBA" id="ARBA00023239"/>
    </source>
</evidence>
<evidence type="ECO:0000259" key="2">
    <source>
        <dbReference type="Pfam" id="PF04909"/>
    </source>
</evidence>
<dbReference type="PANTHER" id="PTHR21240:SF28">
    <property type="entry name" value="ISO-OROTATE DECARBOXYLASE (EUROFUNG)"/>
    <property type="match status" value="1"/>
</dbReference>
<name>A0A9D2GJY3_9FIRM</name>
<gene>
    <name evidence="3" type="ORF">IAA17_10060</name>
</gene>
<dbReference type="GO" id="GO:0019748">
    <property type="term" value="P:secondary metabolic process"/>
    <property type="evidence" value="ECO:0007669"/>
    <property type="project" value="TreeGrafter"/>
</dbReference>
<dbReference type="Gene3D" id="3.20.20.140">
    <property type="entry name" value="Metal-dependent hydrolases"/>
    <property type="match status" value="1"/>
</dbReference>
<dbReference type="SUPFAM" id="SSF51556">
    <property type="entry name" value="Metallo-dependent hydrolases"/>
    <property type="match status" value="1"/>
</dbReference>
<sequence>MKIIDAHLHFRPGEPGYFSEIAAAAGHENTEAHLRKEYERLGIAGGVVMGNGGVTLKEHDRYPEYLRYCIGLDSGYLANSGGTIPQAAWDLVEQHLRRQSCVGIKLYPGYNPWYITDPMYGPCYELAEEYGKPVAVHMGETAGTGAVLKYSHPLTMDEAAAAHPRVRFVMCHFGNPWLPDAACVVHKNENVTADLSGLLEGRIVVDRFFQEQKGYTDYLDTWLKYMGDYDRLMFGTDWPLANLEEYIEFVKRLIPEPFQEGVFGKNAAAVYGLWDWLEE</sequence>
<feature type="domain" description="Amidohydrolase-related" evidence="2">
    <location>
        <begin position="4"/>
        <end position="273"/>
    </location>
</feature>
<evidence type="ECO:0000313" key="3">
    <source>
        <dbReference type="EMBL" id="HIZ80116.1"/>
    </source>
</evidence>
<reference evidence="3" key="2">
    <citation type="submission" date="2021-04" db="EMBL/GenBank/DDBJ databases">
        <authorList>
            <person name="Gilroy R."/>
        </authorList>
    </citation>
    <scope>NUCLEOTIDE SEQUENCE</scope>
    <source>
        <strain evidence="3">ChiBcec1-1093</strain>
    </source>
</reference>
<dbReference type="InterPro" id="IPR006680">
    <property type="entry name" value="Amidohydro-rel"/>
</dbReference>
<dbReference type="GO" id="GO:0016831">
    <property type="term" value="F:carboxy-lyase activity"/>
    <property type="evidence" value="ECO:0007669"/>
    <property type="project" value="InterPro"/>
</dbReference>
<keyword evidence="1" id="KW-0456">Lyase</keyword>
<protein>
    <submittedName>
        <fullName evidence="3">Amidohydrolase</fullName>
    </submittedName>
</protein>
<dbReference type="Pfam" id="PF04909">
    <property type="entry name" value="Amidohydro_2"/>
    <property type="match status" value="1"/>
</dbReference>
<accession>A0A9D2GJY3</accession>
<evidence type="ECO:0000313" key="4">
    <source>
        <dbReference type="Proteomes" id="UP000824101"/>
    </source>
</evidence>
<reference evidence="3" key="1">
    <citation type="journal article" date="2021" name="PeerJ">
        <title>Extensive microbial diversity within the chicken gut microbiome revealed by metagenomics and culture.</title>
        <authorList>
            <person name="Gilroy R."/>
            <person name="Ravi A."/>
            <person name="Getino M."/>
            <person name="Pursley I."/>
            <person name="Horton D.L."/>
            <person name="Alikhan N.F."/>
            <person name="Baker D."/>
            <person name="Gharbi K."/>
            <person name="Hall N."/>
            <person name="Watson M."/>
            <person name="Adriaenssens E.M."/>
            <person name="Foster-Nyarko E."/>
            <person name="Jarju S."/>
            <person name="Secka A."/>
            <person name="Antonio M."/>
            <person name="Oren A."/>
            <person name="Chaudhuri R.R."/>
            <person name="La Ragione R."/>
            <person name="Hildebrand F."/>
            <person name="Pallen M.J."/>
        </authorList>
    </citation>
    <scope>NUCLEOTIDE SEQUENCE</scope>
    <source>
        <strain evidence="3">ChiBcec1-1093</strain>
    </source>
</reference>
<dbReference type="Proteomes" id="UP000824101">
    <property type="component" value="Unassembled WGS sequence"/>
</dbReference>
<organism evidence="3 4">
    <name type="scientific">Candidatus Lachnoclostridium stercorigallinarum</name>
    <dbReference type="NCBI Taxonomy" id="2838634"/>
    <lineage>
        <taxon>Bacteria</taxon>
        <taxon>Bacillati</taxon>
        <taxon>Bacillota</taxon>
        <taxon>Clostridia</taxon>
        <taxon>Lachnospirales</taxon>
        <taxon>Lachnospiraceae</taxon>
    </lineage>
</organism>
<dbReference type="GO" id="GO:0005737">
    <property type="term" value="C:cytoplasm"/>
    <property type="evidence" value="ECO:0007669"/>
    <property type="project" value="TreeGrafter"/>
</dbReference>
<dbReference type="AlphaFoldDB" id="A0A9D2GJY3"/>
<dbReference type="InterPro" id="IPR032465">
    <property type="entry name" value="ACMSD"/>
</dbReference>
<dbReference type="PANTHER" id="PTHR21240">
    <property type="entry name" value="2-AMINO-3-CARBOXYLMUCONATE-6-SEMIALDEHYDE DECARBOXYLASE"/>
    <property type="match status" value="1"/>
</dbReference>
<dbReference type="InterPro" id="IPR032466">
    <property type="entry name" value="Metal_Hydrolase"/>
</dbReference>
<dbReference type="CDD" id="cd01292">
    <property type="entry name" value="metallo-dependent_hydrolases"/>
    <property type="match status" value="1"/>
</dbReference>
<comment type="caution">
    <text evidence="3">The sequence shown here is derived from an EMBL/GenBank/DDBJ whole genome shotgun (WGS) entry which is preliminary data.</text>
</comment>
<dbReference type="EMBL" id="DXBC01000160">
    <property type="protein sequence ID" value="HIZ80116.1"/>
    <property type="molecule type" value="Genomic_DNA"/>
</dbReference>